<organism evidence="4 5">
    <name type="scientific">Apolygus lucorum</name>
    <name type="common">Small green plant bug</name>
    <name type="synonym">Lygocoris lucorum</name>
    <dbReference type="NCBI Taxonomy" id="248454"/>
    <lineage>
        <taxon>Eukaryota</taxon>
        <taxon>Metazoa</taxon>
        <taxon>Ecdysozoa</taxon>
        <taxon>Arthropoda</taxon>
        <taxon>Hexapoda</taxon>
        <taxon>Insecta</taxon>
        <taxon>Pterygota</taxon>
        <taxon>Neoptera</taxon>
        <taxon>Paraneoptera</taxon>
        <taxon>Hemiptera</taxon>
        <taxon>Heteroptera</taxon>
        <taxon>Panheteroptera</taxon>
        <taxon>Cimicomorpha</taxon>
        <taxon>Miridae</taxon>
        <taxon>Mirini</taxon>
        <taxon>Apolygus</taxon>
    </lineage>
</organism>
<protein>
    <submittedName>
        <fullName evidence="4">Uncharacterized protein</fullName>
    </submittedName>
</protein>
<sequence length="255" mass="29103">MVMLFPLVLVAYSIAVSAEKIPEQLKLERCNFKDPNIQECLKHAISDAVPKLRNGVPSIGLPKLDPVEIKEMALQQGQEKGALSMNLKFKNMKITGITEGYTLRNFKFDKKARILSVQPFNDGPINITGKYQAKGRLLAVPIDGDGDFKFQLYNITTNVALRFKEVVRKGAKYWDLEKLDYEIHEIEKTILKLNNLIRGNKALDESLNQSLNENWRELELSLRPAFSKAIKLYFADGVKRFFKKVPIEEIFDGVK</sequence>
<dbReference type="PANTHER" id="PTHR11008">
    <property type="entry name" value="PROTEIN TAKEOUT-LIKE PROTEIN"/>
    <property type="match status" value="1"/>
</dbReference>
<gene>
    <name evidence="4" type="ORF">GE061_005676</name>
</gene>
<evidence type="ECO:0000256" key="3">
    <source>
        <dbReference type="ARBA" id="ARBA00060902"/>
    </source>
</evidence>
<dbReference type="AlphaFoldDB" id="A0A6A4K1N8"/>
<evidence type="ECO:0000256" key="1">
    <source>
        <dbReference type="ARBA" id="ARBA00022729"/>
    </source>
</evidence>
<dbReference type="EMBL" id="WIXP02000013">
    <property type="protein sequence ID" value="KAF6201229.1"/>
    <property type="molecule type" value="Genomic_DNA"/>
</dbReference>
<keyword evidence="2" id="KW-0090">Biological rhythms</keyword>
<accession>A0A6A4K1N8</accession>
<dbReference type="OrthoDB" id="8186595at2759"/>
<keyword evidence="5" id="KW-1185">Reference proteome</keyword>
<evidence type="ECO:0000313" key="5">
    <source>
        <dbReference type="Proteomes" id="UP000466442"/>
    </source>
</evidence>
<name>A0A6A4K1N8_APOLU</name>
<dbReference type="InterPro" id="IPR010562">
    <property type="entry name" value="Haemolymph_juvenile_hormone-bd"/>
</dbReference>
<dbReference type="PANTHER" id="PTHR11008:SF32">
    <property type="entry name" value="CIRCADIAN CLOCK-CONTROLLED PROTEIN DAYWAKE-RELATED"/>
    <property type="match status" value="1"/>
</dbReference>
<dbReference type="InterPro" id="IPR038606">
    <property type="entry name" value="To_sf"/>
</dbReference>
<dbReference type="FunFam" id="3.15.10.30:FF:000001">
    <property type="entry name" value="Takeout-like protein 1"/>
    <property type="match status" value="1"/>
</dbReference>
<dbReference type="Pfam" id="PF06585">
    <property type="entry name" value="JHBP"/>
    <property type="match status" value="1"/>
</dbReference>
<dbReference type="Proteomes" id="UP000466442">
    <property type="component" value="Unassembled WGS sequence"/>
</dbReference>
<comment type="similarity">
    <text evidence="3">Belongs to the TO family.</text>
</comment>
<evidence type="ECO:0000313" key="4">
    <source>
        <dbReference type="EMBL" id="KAF6201229.1"/>
    </source>
</evidence>
<dbReference type="GO" id="GO:0007623">
    <property type="term" value="P:circadian rhythm"/>
    <property type="evidence" value="ECO:0007669"/>
    <property type="project" value="UniProtKB-ARBA"/>
</dbReference>
<comment type="caution">
    <text evidence="4">The sequence shown here is derived from an EMBL/GenBank/DDBJ whole genome shotgun (WGS) entry which is preliminary data.</text>
</comment>
<proteinExistence type="inferred from homology"/>
<keyword evidence="1" id="KW-0732">Signal</keyword>
<reference evidence="4" key="1">
    <citation type="journal article" date="2021" name="Mol. Ecol. Resour.">
        <title>Apolygus lucorum genome provides insights into omnivorousness and mesophyll feeding.</title>
        <authorList>
            <person name="Liu Y."/>
            <person name="Liu H."/>
            <person name="Wang H."/>
            <person name="Huang T."/>
            <person name="Liu B."/>
            <person name="Yang B."/>
            <person name="Yin L."/>
            <person name="Li B."/>
            <person name="Zhang Y."/>
            <person name="Zhang S."/>
            <person name="Jiang F."/>
            <person name="Zhang X."/>
            <person name="Ren Y."/>
            <person name="Wang B."/>
            <person name="Wang S."/>
            <person name="Lu Y."/>
            <person name="Wu K."/>
            <person name="Fan W."/>
            <person name="Wang G."/>
        </authorList>
    </citation>
    <scope>NUCLEOTIDE SEQUENCE</scope>
    <source>
        <strain evidence="4">12Hb</strain>
    </source>
</reference>
<dbReference type="GO" id="GO:0005615">
    <property type="term" value="C:extracellular space"/>
    <property type="evidence" value="ECO:0007669"/>
    <property type="project" value="TreeGrafter"/>
</dbReference>
<dbReference type="SMART" id="SM00700">
    <property type="entry name" value="JHBP"/>
    <property type="match status" value="1"/>
</dbReference>
<evidence type="ECO:0000256" key="2">
    <source>
        <dbReference type="ARBA" id="ARBA00023108"/>
    </source>
</evidence>
<dbReference type="Gene3D" id="3.15.10.30">
    <property type="entry name" value="Haemolymph juvenile hormone binding protein"/>
    <property type="match status" value="1"/>
</dbReference>